<dbReference type="AlphaFoldDB" id="A0A4E0RPP2"/>
<name>A0A4E0RPP2_FASHE</name>
<protein>
    <submittedName>
        <fullName evidence="1">Uncharacterized protein</fullName>
    </submittedName>
</protein>
<dbReference type="Proteomes" id="UP000230066">
    <property type="component" value="Unassembled WGS sequence"/>
</dbReference>
<reference evidence="1" key="1">
    <citation type="submission" date="2019-03" db="EMBL/GenBank/DDBJ databases">
        <title>Improved annotation for the trematode Fasciola hepatica.</title>
        <authorList>
            <person name="Choi Y.-J."/>
            <person name="Martin J."/>
            <person name="Mitreva M."/>
        </authorList>
    </citation>
    <scope>NUCLEOTIDE SEQUENCE [LARGE SCALE GENOMIC DNA]</scope>
</reference>
<gene>
    <name evidence="1" type="ORF">D915_010348</name>
</gene>
<sequence length="266" mass="30125">MNDSEFSGPVKNVLRNIVLCAGEPFLPSEDVVHLFYRYLISVTSSWIMKFKKVDLNLEGVVHVLRHQPRKLNVVFNYFRILSGASDMRLVEEDDISLGSSQSEPALNRLSELCKTLDITLPTDRPVPSPNSPFAKGRKLRLVRIDRKISYMSVEEYLDFTRLRQTASFLSLVKSGSLATFRSLVQHCEKRTEHQSAKMQPVQTSYPGKEDRVGLSLLAHLITDDILDLIDIVLYLRQKLGIELSSPLTPIEIKQGVQRLQSLPSSS</sequence>
<dbReference type="EMBL" id="JXXN02008425">
    <property type="protein sequence ID" value="THD18812.1"/>
    <property type="molecule type" value="Genomic_DNA"/>
</dbReference>
<evidence type="ECO:0000313" key="1">
    <source>
        <dbReference type="EMBL" id="THD18812.1"/>
    </source>
</evidence>
<keyword evidence="2" id="KW-1185">Reference proteome</keyword>
<organism evidence="1 2">
    <name type="scientific">Fasciola hepatica</name>
    <name type="common">Liver fluke</name>
    <dbReference type="NCBI Taxonomy" id="6192"/>
    <lineage>
        <taxon>Eukaryota</taxon>
        <taxon>Metazoa</taxon>
        <taxon>Spiralia</taxon>
        <taxon>Lophotrochozoa</taxon>
        <taxon>Platyhelminthes</taxon>
        <taxon>Trematoda</taxon>
        <taxon>Digenea</taxon>
        <taxon>Plagiorchiida</taxon>
        <taxon>Echinostomata</taxon>
        <taxon>Echinostomatoidea</taxon>
        <taxon>Fasciolidae</taxon>
        <taxon>Fasciola</taxon>
    </lineage>
</organism>
<accession>A0A4E0RPP2</accession>
<comment type="caution">
    <text evidence="1">The sequence shown here is derived from an EMBL/GenBank/DDBJ whole genome shotgun (WGS) entry which is preliminary data.</text>
</comment>
<proteinExistence type="predicted"/>
<evidence type="ECO:0000313" key="2">
    <source>
        <dbReference type="Proteomes" id="UP000230066"/>
    </source>
</evidence>